<name>A0AAD0F206_9FUSO</name>
<dbReference type="RefSeq" id="WP_099988054.1">
    <property type="nucleotide sequence ID" value="NZ_CP024700.1"/>
</dbReference>
<sequence>MGFFNGLKNLAQKGVEKMQEMRAEIDEEKCMMSCLSVDDLKREANRGKTTHRMAALEILKEVYGIVPKRKDD</sequence>
<evidence type="ECO:0000313" key="1">
    <source>
        <dbReference type="EMBL" id="ATV62195.1"/>
    </source>
</evidence>
<protein>
    <submittedName>
        <fullName evidence="1">Uncharacterized protein</fullName>
    </submittedName>
</protein>
<organism evidence="1 2">
    <name type="scientific">Fusobacterium pseudoperiodonticum</name>
    <dbReference type="NCBI Taxonomy" id="2663009"/>
    <lineage>
        <taxon>Bacteria</taxon>
        <taxon>Fusobacteriati</taxon>
        <taxon>Fusobacteriota</taxon>
        <taxon>Fusobacteriia</taxon>
        <taxon>Fusobacteriales</taxon>
        <taxon>Fusobacteriaceae</taxon>
        <taxon>Fusobacterium</taxon>
    </lineage>
</organism>
<dbReference type="EMBL" id="CP024700">
    <property type="protein sequence ID" value="ATV62195.1"/>
    <property type="molecule type" value="Genomic_DNA"/>
</dbReference>
<proteinExistence type="predicted"/>
<evidence type="ECO:0000313" key="2">
    <source>
        <dbReference type="Proteomes" id="UP000228552"/>
    </source>
</evidence>
<accession>A0AAD0F206</accession>
<keyword evidence="2" id="KW-1185">Reference proteome</keyword>
<dbReference type="AlphaFoldDB" id="A0AAD0F206"/>
<dbReference type="Proteomes" id="UP000228552">
    <property type="component" value="Chromosome"/>
</dbReference>
<gene>
    <name evidence="1" type="ORF">CTM74_10370</name>
</gene>
<reference evidence="1 2" key="1">
    <citation type="submission" date="2017-11" db="EMBL/GenBank/DDBJ databases">
        <title>Genome sequencing of Fusobacterium periodonticum KCOM 1263.</title>
        <authorList>
            <person name="Kook J.-K."/>
            <person name="Park S.-N."/>
            <person name="Lim Y.K."/>
        </authorList>
    </citation>
    <scope>NUCLEOTIDE SEQUENCE [LARGE SCALE GENOMIC DNA]</scope>
    <source>
        <strain evidence="1 2">KCOM 1263</strain>
    </source>
</reference>